<keyword evidence="1" id="KW-0472">Membrane</keyword>
<reference evidence="2 3" key="1">
    <citation type="submission" date="2013-11" db="EMBL/GenBank/DDBJ databases">
        <title>The Genome Sequence of Phytophthora parasitica CJ05E6.</title>
        <authorList>
            <consortium name="The Broad Institute Genomics Platform"/>
            <person name="Russ C."/>
            <person name="Tyler B."/>
            <person name="Panabieres F."/>
            <person name="Shan W."/>
            <person name="Tripathy S."/>
            <person name="Grunwald N."/>
            <person name="Machado M."/>
            <person name="Johnson C.S."/>
            <person name="Arredondo F."/>
            <person name="Hong C."/>
            <person name="Coffey M."/>
            <person name="Young S.K."/>
            <person name="Zeng Q."/>
            <person name="Gargeya S."/>
            <person name="Fitzgerald M."/>
            <person name="Abouelleil A."/>
            <person name="Alvarado L."/>
            <person name="Chapman S.B."/>
            <person name="Gainer-Dewar J."/>
            <person name="Goldberg J."/>
            <person name="Griggs A."/>
            <person name="Gujja S."/>
            <person name="Hansen M."/>
            <person name="Howarth C."/>
            <person name="Imamovic A."/>
            <person name="Ireland A."/>
            <person name="Larimer J."/>
            <person name="McCowan C."/>
            <person name="Murphy C."/>
            <person name="Pearson M."/>
            <person name="Poon T.W."/>
            <person name="Priest M."/>
            <person name="Roberts A."/>
            <person name="Saif S."/>
            <person name="Shea T."/>
            <person name="Sykes S."/>
            <person name="Wortman J."/>
            <person name="Nusbaum C."/>
            <person name="Birren B."/>
        </authorList>
    </citation>
    <scope>NUCLEOTIDE SEQUENCE [LARGE SCALE GENOMIC DNA]</scope>
    <source>
        <strain evidence="2 3">CJ05E6</strain>
    </source>
</reference>
<sequence length="44" mass="4817">MNLSSGLADASGWFWGVVIFTVALFITTTYAGIVFFKQKGVMLK</sequence>
<evidence type="ECO:0000256" key="1">
    <source>
        <dbReference type="SAM" id="Phobius"/>
    </source>
</evidence>
<name>W2J9T9_PHYNI</name>
<dbReference type="VEuPathDB" id="FungiDB:PPTG_02503"/>
<dbReference type="Proteomes" id="UP000053864">
    <property type="component" value="Unassembled WGS sequence"/>
</dbReference>
<accession>W2J9T9</accession>
<proteinExistence type="predicted"/>
<evidence type="ECO:0000313" key="3">
    <source>
        <dbReference type="Proteomes" id="UP000053864"/>
    </source>
</evidence>
<protein>
    <submittedName>
        <fullName evidence="2">Uncharacterized protein</fullName>
    </submittedName>
</protein>
<gene>
    <name evidence="2" type="ORF">L916_06212</name>
</gene>
<organism evidence="2 3">
    <name type="scientific">Phytophthora nicotianae</name>
    <name type="common">Potato buckeye rot agent</name>
    <name type="synonym">Phytophthora parasitica</name>
    <dbReference type="NCBI Taxonomy" id="4792"/>
    <lineage>
        <taxon>Eukaryota</taxon>
        <taxon>Sar</taxon>
        <taxon>Stramenopiles</taxon>
        <taxon>Oomycota</taxon>
        <taxon>Peronosporomycetes</taxon>
        <taxon>Peronosporales</taxon>
        <taxon>Peronosporaceae</taxon>
        <taxon>Phytophthora</taxon>
    </lineage>
</organism>
<dbReference type="EMBL" id="KI672207">
    <property type="protein sequence ID" value="ETL43215.1"/>
    <property type="molecule type" value="Genomic_DNA"/>
</dbReference>
<keyword evidence="1" id="KW-0812">Transmembrane</keyword>
<feature type="transmembrane region" description="Helical" evidence="1">
    <location>
        <begin position="12"/>
        <end position="36"/>
    </location>
</feature>
<evidence type="ECO:0000313" key="2">
    <source>
        <dbReference type="EMBL" id="ETL43215.1"/>
    </source>
</evidence>
<dbReference type="AlphaFoldDB" id="W2J9T9"/>
<keyword evidence="1" id="KW-1133">Transmembrane helix</keyword>